<evidence type="ECO:0000256" key="1">
    <source>
        <dbReference type="SAM" id="MobiDB-lite"/>
    </source>
</evidence>
<dbReference type="PaxDb" id="35128-Thaps22348"/>
<dbReference type="Proteomes" id="UP000001449">
    <property type="component" value="Chromosome 4"/>
</dbReference>
<dbReference type="AlphaFoldDB" id="B8BZU2"/>
<proteinExistence type="predicted"/>
<evidence type="ECO:0000313" key="2">
    <source>
        <dbReference type="EMBL" id="EED92944.1"/>
    </source>
</evidence>
<evidence type="ECO:0000313" key="3">
    <source>
        <dbReference type="Proteomes" id="UP000001449"/>
    </source>
</evidence>
<feature type="compositionally biased region" description="Low complexity" evidence="1">
    <location>
        <begin position="334"/>
        <end position="373"/>
    </location>
</feature>
<keyword evidence="3" id="KW-1185">Reference proteome</keyword>
<dbReference type="RefSeq" id="XP_002289407.1">
    <property type="nucleotide sequence ID" value="XM_002289371.1"/>
</dbReference>
<feature type="region of interest" description="Disordered" evidence="1">
    <location>
        <begin position="334"/>
        <end position="374"/>
    </location>
</feature>
<accession>B8BZU2</accession>
<reference evidence="2 3" key="2">
    <citation type="journal article" date="2008" name="Nature">
        <title>The Phaeodactylum genome reveals the evolutionary history of diatom genomes.</title>
        <authorList>
            <person name="Bowler C."/>
            <person name="Allen A.E."/>
            <person name="Badger J.H."/>
            <person name="Grimwood J."/>
            <person name="Jabbari K."/>
            <person name="Kuo A."/>
            <person name="Maheswari U."/>
            <person name="Martens C."/>
            <person name="Maumus F."/>
            <person name="Otillar R.P."/>
            <person name="Rayko E."/>
            <person name="Salamov A."/>
            <person name="Vandepoele K."/>
            <person name="Beszteri B."/>
            <person name="Gruber A."/>
            <person name="Heijde M."/>
            <person name="Katinka M."/>
            <person name="Mock T."/>
            <person name="Valentin K."/>
            <person name="Verret F."/>
            <person name="Berges J.A."/>
            <person name="Brownlee C."/>
            <person name="Cadoret J.P."/>
            <person name="Chiovitti A."/>
            <person name="Choi C.J."/>
            <person name="Coesel S."/>
            <person name="De Martino A."/>
            <person name="Detter J.C."/>
            <person name="Durkin C."/>
            <person name="Falciatore A."/>
            <person name="Fournet J."/>
            <person name="Haruta M."/>
            <person name="Huysman M.J."/>
            <person name="Jenkins B.D."/>
            <person name="Jiroutova K."/>
            <person name="Jorgensen R.E."/>
            <person name="Joubert Y."/>
            <person name="Kaplan A."/>
            <person name="Kroger N."/>
            <person name="Kroth P.G."/>
            <person name="La Roche J."/>
            <person name="Lindquist E."/>
            <person name="Lommer M."/>
            <person name="Martin-Jezequel V."/>
            <person name="Lopez P.J."/>
            <person name="Lucas S."/>
            <person name="Mangogna M."/>
            <person name="McGinnis K."/>
            <person name="Medlin L.K."/>
            <person name="Montsant A."/>
            <person name="Oudot-Le Secq M.P."/>
            <person name="Napoli C."/>
            <person name="Obornik M."/>
            <person name="Parker M.S."/>
            <person name="Petit J.L."/>
            <person name="Porcel B.M."/>
            <person name="Poulsen N."/>
            <person name="Robison M."/>
            <person name="Rychlewski L."/>
            <person name="Rynearson T.A."/>
            <person name="Schmutz J."/>
            <person name="Shapiro H."/>
            <person name="Siaut M."/>
            <person name="Stanley M."/>
            <person name="Sussman M.R."/>
            <person name="Taylor A.R."/>
            <person name="Vardi A."/>
            <person name="von Dassow P."/>
            <person name="Vyverman W."/>
            <person name="Willis A."/>
            <person name="Wyrwicz L.S."/>
            <person name="Rokhsar D.S."/>
            <person name="Weissenbach J."/>
            <person name="Armbrust E.V."/>
            <person name="Green B.R."/>
            <person name="Van de Peer Y."/>
            <person name="Grigoriev I.V."/>
        </authorList>
    </citation>
    <scope>NUCLEOTIDE SEQUENCE [LARGE SCALE GENOMIC DNA]</scope>
    <source>
        <strain evidence="2 3">CCMP1335</strain>
    </source>
</reference>
<dbReference type="KEGG" id="tps:THAPSDRAFT_22348"/>
<feature type="region of interest" description="Disordered" evidence="1">
    <location>
        <begin position="15"/>
        <end position="39"/>
    </location>
</feature>
<dbReference type="HOGENOM" id="CLU_640144_0_0_1"/>
<organism evidence="2 3">
    <name type="scientific">Thalassiosira pseudonana</name>
    <name type="common">Marine diatom</name>
    <name type="synonym">Cyclotella nana</name>
    <dbReference type="NCBI Taxonomy" id="35128"/>
    <lineage>
        <taxon>Eukaryota</taxon>
        <taxon>Sar</taxon>
        <taxon>Stramenopiles</taxon>
        <taxon>Ochrophyta</taxon>
        <taxon>Bacillariophyta</taxon>
        <taxon>Coscinodiscophyceae</taxon>
        <taxon>Thalassiosirophycidae</taxon>
        <taxon>Thalassiosirales</taxon>
        <taxon>Thalassiosiraceae</taxon>
        <taxon>Thalassiosira</taxon>
    </lineage>
</organism>
<sequence>MASIVSRRALTLLQKHAKQSGKAPTSNPKSSSNTATKETPWPKSLRYTFYGVCAVSVPLSVAQAISMSPCLRNYLEGDDVESEGSDSASASNKLVHMVRQYWGNVDYIAPVDQRSANHVVPGYRLESQEDNWSSLLAFLGLHTPSSEEQSTAKEEMATPVSFEHEPNTDARHEQTSIMQYLSPQHNPSGVNTHLSLIPCESDKATENSGHEFDYNLPANASLSTLRKSSRVYNASSAKQVLEVTFPGKDFGVGLQSNIQSMSWNGGYRWVLDFGAYDRIDKAVGNGNAFTEEGFVDSVESGDDNQSQSNEAAKMLLHSTAVNSAWSLFQSAESNSSEGNTASASTTSSSPSSSTFIAKPTTSAPASSTPSYSSGDNIRMQKLVYEIANLEKDLKDPSSMRDRDAMYEELKEAKRELNSLKPSWWRRMRG</sequence>
<gene>
    <name evidence="2" type="ORF">THAPSDRAFT_22348</name>
</gene>
<name>B8BZU2_THAPS</name>
<dbReference type="InParanoid" id="B8BZU2"/>
<dbReference type="GeneID" id="7446151"/>
<dbReference type="OMA" id="NTDARHE"/>
<dbReference type="EMBL" id="CM000641">
    <property type="protein sequence ID" value="EED92944.1"/>
    <property type="molecule type" value="Genomic_DNA"/>
</dbReference>
<dbReference type="eggNOG" id="ENOG502QXG0">
    <property type="taxonomic scope" value="Eukaryota"/>
</dbReference>
<protein>
    <submittedName>
        <fullName evidence="2">Uncharacterized protein</fullName>
    </submittedName>
</protein>
<reference evidence="2 3" key="1">
    <citation type="journal article" date="2004" name="Science">
        <title>The genome of the diatom Thalassiosira pseudonana: ecology, evolution, and metabolism.</title>
        <authorList>
            <person name="Armbrust E.V."/>
            <person name="Berges J.A."/>
            <person name="Bowler C."/>
            <person name="Green B.R."/>
            <person name="Martinez D."/>
            <person name="Putnam N.H."/>
            <person name="Zhou S."/>
            <person name="Allen A.E."/>
            <person name="Apt K.E."/>
            <person name="Bechner M."/>
            <person name="Brzezinski M.A."/>
            <person name="Chaal B.K."/>
            <person name="Chiovitti A."/>
            <person name="Davis A.K."/>
            <person name="Demarest M.S."/>
            <person name="Detter J.C."/>
            <person name="Glavina T."/>
            <person name="Goodstein D."/>
            <person name="Hadi M.Z."/>
            <person name="Hellsten U."/>
            <person name="Hildebrand M."/>
            <person name="Jenkins B.D."/>
            <person name="Jurka J."/>
            <person name="Kapitonov V.V."/>
            <person name="Kroger N."/>
            <person name="Lau W.W."/>
            <person name="Lane T.W."/>
            <person name="Larimer F.W."/>
            <person name="Lippmeier J.C."/>
            <person name="Lucas S."/>
            <person name="Medina M."/>
            <person name="Montsant A."/>
            <person name="Obornik M."/>
            <person name="Parker M.S."/>
            <person name="Palenik B."/>
            <person name="Pazour G.J."/>
            <person name="Richardson P.M."/>
            <person name="Rynearson T.A."/>
            <person name="Saito M.A."/>
            <person name="Schwartz D.C."/>
            <person name="Thamatrakoln K."/>
            <person name="Valentin K."/>
            <person name="Vardi A."/>
            <person name="Wilkerson F.P."/>
            <person name="Rokhsar D.S."/>
        </authorList>
    </citation>
    <scope>NUCLEOTIDE SEQUENCE [LARGE SCALE GENOMIC DNA]</scope>
    <source>
        <strain evidence="2 3">CCMP1335</strain>
    </source>
</reference>
<feature type="compositionally biased region" description="Polar residues" evidence="1">
    <location>
        <begin position="22"/>
        <end position="37"/>
    </location>
</feature>